<dbReference type="EMBL" id="JAWWNJ010000038">
    <property type="protein sequence ID" value="KAK7021677.1"/>
    <property type="molecule type" value="Genomic_DNA"/>
</dbReference>
<feature type="non-terminal residue" evidence="6">
    <location>
        <position position="1"/>
    </location>
</feature>
<keyword evidence="4" id="KW-0862">Zinc</keyword>
<dbReference type="PANTHER" id="PTHR46481:SF10">
    <property type="entry name" value="ZINC FINGER BED DOMAIN-CONTAINING PROTEIN 39"/>
    <property type="match status" value="1"/>
</dbReference>
<keyword evidence="5" id="KW-0539">Nucleus</keyword>
<protein>
    <recommendedName>
        <fullName evidence="8">Transposase</fullName>
    </recommendedName>
</protein>
<evidence type="ECO:0000313" key="6">
    <source>
        <dbReference type="EMBL" id="KAK7021677.1"/>
    </source>
</evidence>
<evidence type="ECO:0000256" key="5">
    <source>
        <dbReference type="ARBA" id="ARBA00023242"/>
    </source>
</evidence>
<comment type="subcellular location">
    <subcellularLocation>
        <location evidence="1">Nucleus</location>
    </subcellularLocation>
</comment>
<keyword evidence="7" id="KW-1185">Reference proteome</keyword>
<dbReference type="AlphaFoldDB" id="A0AAW0B8S3"/>
<evidence type="ECO:0000313" key="7">
    <source>
        <dbReference type="Proteomes" id="UP001362999"/>
    </source>
</evidence>
<organism evidence="6 7">
    <name type="scientific">Favolaschia claudopus</name>
    <dbReference type="NCBI Taxonomy" id="2862362"/>
    <lineage>
        <taxon>Eukaryota</taxon>
        <taxon>Fungi</taxon>
        <taxon>Dikarya</taxon>
        <taxon>Basidiomycota</taxon>
        <taxon>Agaricomycotina</taxon>
        <taxon>Agaricomycetes</taxon>
        <taxon>Agaricomycetidae</taxon>
        <taxon>Agaricales</taxon>
        <taxon>Marasmiineae</taxon>
        <taxon>Mycenaceae</taxon>
        <taxon>Favolaschia</taxon>
    </lineage>
</organism>
<evidence type="ECO:0000256" key="4">
    <source>
        <dbReference type="ARBA" id="ARBA00022833"/>
    </source>
</evidence>
<evidence type="ECO:0008006" key="8">
    <source>
        <dbReference type="Google" id="ProtNLM"/>
    </source>
</evidence>
<evidence type="ECO:0000256" key="3">
    <source>
        <dbReference type="ARBA" id="ARBA00022771"/>
    </source>
</evidence>
<dbReference type="SUPFAM" id="SSF140996">
    <property type="entry name" value="Hermes dimerisation domain"/>
    <property type="match status" value="1"/>
</dbReference>
<dbReference type="Proteomes" id="UP001362999">
    <property type="component" value="Unassembled WGS sequence"/>
</dbReference>
<gene>
    <name evidence="6" type="ORF">R3P38DRAFT_2475420</name>
</gene>
<keyword evidence="2" id="KW-0479">Metal-binding</keyword>
<feature type="non-terminal residue" evidence="6">
    <location>
        <position position="219"/>
    </location>
</feature>
<name>A0AAW0B8S3_9AGAR</name>
<dbReference type="PANTHER" id="PTHR46481">
    <property type="entry name" value="ZINC FINGER BED DOMAIN-CONTAINING PROTEIN 4"/>
    <property type="match status" value="1"/>
</dbReference>
<dbReference type="GO" id="GO:0005634">
    <property type="term" value="C:nucleus"/>
    <property type="evidence" value="ECO:0007669"/>
    <property type="project" value="UniProtKB-SubCell"/>
</dbReference>
<evidence type="ECO:0000256" key="2">
    <source>
        <dbReference type="ARBA" id="ARBA00022723"/>
    </source>
</evidence>
<evidence type="ECO:0000256" key="1">
    <source>
        <dbReference type="ARBA" id="ARBA00004123"/>
    </source>
</evidence>
<sequence length="219" mass="24947">KAQASWTSHIYAFYDGNVSIEYRNGQLHHVFHCAARNCRHTVSGNQTTKDAKSTKNFRSHAVKCWGEDNVAAALQVSSLGEARKLLKQNGGTRSQRLTDLFKAHAAAGGESFSHVPLTREQTRVEHVRWISESLRPFTVVQDRGYRRLMKSGRPSTYIPSPRTVARDVKILFDKTRERLRKRFETIPACPSVYTDAWTSPNHRAFVALGGHWEEDNQRI</sequence>
<dbReference type="InterPro" id="IPR052035">
    <property type="entry name" value="ZnF_BED_domain_contain"/>
</dbReference>
<dbReference type="GO" id="GO:0008270">
    <property type="term" value="F:zinc ion binding"/>
    <property type="evidence" value="ECO:0007669"/>
    <property type="project" value="UniProtKB-KW"/>
</dbReference>
<keyword evidence="3" id="KW-0863">Zinc-finger</keyword>
<reference evidence="6 7" key="1">
    <citation type="journal article" date="2024" name="J Genomics">
        <title>Draft genome sequencing and assembly of Favolaschia claudopus CIRM-BRFM 2984 isolated from oak limbs.</title>
        <authorList>
            <person name="Navarro D."/>
            <person name="Drula E."/>
            <person name="Chaduli D."/>
            <person name="Cazenave R."/>
            <person name="Ahrendt S."/>
            <person name="Wang J."/>
            <person name="Lipzen A."/>
            <person name="Daum C."/>
            <person name="Barry K."/>
            <person name="Grigoriev I.V."/>
            <person name="Favel A."/>
            <person name="Rosso M.N."/>
            <person name="Martin F."/>
        </authorList>
    </citation>
    <scope>NUCLEOTIDE SEQUENCE [LARGE SCALE GENOMIC DNA]</scope>
    <source>
        <strain evidence="6 7">CIRM-BRFM 2984</strain>
    </source>
</reference>
<accession>A0AAW0B8S3</accession>
<proteinExistence type="predicted"/>
<comment type="caution">
    <text evidence="6">The sequence shown here is derived from an EMBL/GenBank/DDBJ whole genome shotgun (WGS) entry which is preliminary data.</text>
</comment>